<dbReference type="SUPFAM" id="SSF53474">
    <property type="entry name" value="alpha/beta-Hydrolases"/>
    <property type="match status" value="1"/>
</dbReference>
<dbReference type="EMBL" id="JARAWJ010000071">
    <property type="protein sequence ID" value="MDX3044219.1"/>
    <property type="molecule type" value="Genomic_DNA"/>
</dbReference>
<proteinExistence type="predicted"/>
<keyword evidence="1 3" id="KW-0378">Hydrolase</keyword>
<dbReference type="InterPro" id="IPR013094">
    <property type="entry name" value="AB_hydrolase_3"/>
</dbReference>
<dbReference type="RefSeq" id="WP_313895617.1">
    <property type="nucleotide sequence ID" value="NZ_JABXWF010000042.1"/>
</dbReference>
<evidence type="ECO:0000259" key="2">
    <source>
        <dbReference type="Pfam" id="PF07859"/>
    </source>
</evidence>
<evidence type="ECO:0000313" key="3">
    <source>
        <dbReference type="EMBL" id="MDX3044219.1"/>
    </source>
</evidence>
<reference evidence="3 4" key="1">
    <citation type="journal article" date="2023" name="Microb. Genom.">
        <title>Mesoterricola silvestris gen. nov., sp. nov., Mesoterricola sediminis sp. nov., Geothrix oryzae sp. nov., Geothrix edaphica sp. nov., Geothrix rubra sp. nov., and Geothrix limicola sp. nov., six novel members of Acidobacteriota isolated from soils.</title>
        <authorList>
            <person name="Weisberg A.J."/>
            <person name="Pearce E."/>
            <person name="Kramer C.G."/>
            <person name="Chang J.H."/>
            <person name="Clarke C.R."/>
        </authorList>
    </citation>
    <scope>NUCLEOTIDE SEQUENCE [LARGE SCALE GENOMIC DNA]</scope>
    <source>
        <strain evidence="3 4">NE20-4-1</strain>
    </source>
</reference>
<evidence type="ECO:0000313" key="4">
    <source>
        <dbReference type="Proteomes" id="UP001282474"/>
    </source>
</evidence>
<dbReference type="PANTHER" id="PTHR48081">
    <property type="entry name" value="AB HYDROLASE SUPERFAMILY PROTEIN C4A8.06C"/>
    <property type="match status" value="1"/>
</dbReference>
<comment type="caution">
    <text evidence="3">The sequence shown here is derived from an EMBL/GenBank/DDBJ whole genome shotgun (WGS) entry which is preliminary data.</text>
</comment>
<accession>A0ABU4N582</accession>
<sequence length="312" mass="32345">MTARLAGVLPFSDIAAARAAEKAMTANLPMYEPDRPVDVRAAVVPGPDGAAQVPVRIYAPAGAEAAGSGLPGLVYLHGGGYVLGSPDFCHSDLLRIADQVGAVVVSVDYRLAPEHPFPAGLEDSFAALVWTAGHATELGIDPARLAIGGDSAGGGLATAVALMARDRGGPALRMQYLGVPMLDDRVETPSMRAFTDTPVWNRPIAEICWSHYLGGEGRLGGPDIPAYAAPARAADLSGLPPAFVYVCEFDPLRDEGISYAQRLVQAGVSTELHLYPGTFHGSAGLPGTAISQAMLAGVLDGLRRGLRVRSAA</sequence>
<organism evidence="3 4">
    <name type="scientific">Streptomyces caniscabiei</name>
    <dbReference type="NCBI Taxonomy" id="2746961"/>
    <lineage>
        <taxon>Bacteria</taxon>
        <taxon>Bacillati</taxon>
        <taxon>Actinomycetota</taxon>
        <taxon>Actinomycetes</taxon>
        <taxon>Kitasatosporales</taxon>
        <taxon>Streptomycetaceae</taxon>
        <taxon>Streptomyces</taxon>
    </lineage>
</organism>
<keyword evidence="4" id="KW-1185">Reference proteome</keyword>
<name>A0ABU4N582_9ACTN</name>
<dbReference type="InterPro" id="IPR029058">
    <property type="entry name" value="AB_hydrolase_fold"/>
</dbReference>
<protein>
    <submittedName>
        <fullName evidence="3">Alpha/beta hydrolase</fullName>
    </submittedName>
</protein>
<dbReference type="Proteomes" id="UP001282474">
    <property type="component" value="Unassembled WGS sequence"/>
</dbReference>
<evidence type="ECO:0000256" key="1">
    <source>
        <dbReference type="ARBA" id="ARBA00022801"/>
    </source>
</evidence>
<dbReference type="Pfam" id="PF07859">
    <property type="entry name" value="Abhydrolase_3"/>
    <property type="match status" value="1"/>
</dbReference>
<dbReference type="GO" id="GO:0016787">
    <property type="term" value="F:hydrolase activity"/>
    <property type="evidence" value="ECO:0007669"/>
    <property type="project" value="UniProtKB-KW"/>
</dbReference>
<dbReference type="PANTHER" id="PTHR48081:SF8">
    <property type="entry name" value="ALPHA_BETA HYDROLASE FOLD-3 DOMAIN-CONTAINING PROTEIN-RELATED"/>
    <property type="match status" value="1"/>
</dbReference>
<dbReference type="Gene3D" id="3.40.50.1820">
    <property type="entry name" value="alpha/beta hydrolase"/>
    <property type="match status" value="1"/>
</dbReference>
<gene>
    <name evidence="3" type="ORF">PV383_44750</name>
</gene>
<dbReference type="InterPro" id="IPR050300">
    <property type="entry name" value="GDXG_lipolytic_enzyme"/>
</dbReference>
<feature type="domain" description="Alpha/beta hydrolase fold-3" evidence="2">
    <location>
        <begin position="73"/>
        <end position="281"/>
    </location>
</feature>